<dbReference type="STRING" id="1305737.GCA_000526355_02520"/>
<proteinExistence type="predicted"/>
<dbReference type="InterPro" id="IPR047715">
    <property type="entry name" value="EboA_dom"/>
</dbReference>
<protein>
    <submittedName>
        <fullName evidence="1">Uncharacterized protein</fullName>
    </submittedName>
</protein>
<evidence type="ECO:0000313" key="2">
    <source>
        <dbReference type="Proteomes" id="UP000050421"/>
    </source>
</evidence>
<organism evidence="1 2">
    <name type="scientific">Algoriphagus marincola HL-49</name>
    <dbReference type="NCBI Taxonomy" id="1305737"/>
    <lineage>
        <taxon>Bacteria</taxon>
        <taxon>Pseudomonadati</taxon>
        <taxon>Bacteroidota</taxon>
        <taxon>Cytophagia</taxon>
        <taxon>Cytophagales</taxon>
        <taxon>Cyclobacteriaceae</taxon>
        <taxon>Algoriphagus</taxon>
    </lineage>
</organism>
<reference evidence="1 2" key="1">
    <citation type="submission" date="2015-09" db="EMBL/GenBank/DDBJ databases">
        <title>Identification and resolution of microdiversity through metagenomic sequencing of parallel consortia.</title>
        <authorList>
            <person name="Nelson W.C."/>
            <person name="Romine M.F."/>
            <person name="Lindemann S.R."/>
        </authorList>
    </citation>
    <scope>NUCLEOTIDE SEQUENCE [LARGE SCALE GENOMIC DNA]</scope>
    <source>
        <strain evidence="1">HL-49</strain>
    </source>
</reference>
<sequence length="297" mass="34032">MIMKQNQEYSLFLLGLLENSAEQQSLDWLEQKVSKIKDASSPTGFFLAFSQASRFFSKDPLKLSDAKKNKAVQLVEGFDPSHWNLLQSARTYLLLHLNLEQEDWLEAVNQLFETGDLYEQAALYAALPLLPFQEELLPRAIDGCRTNMTLVFDAIALNNPFPRRNFPELNWNQLVLKAIFMQRPLYQIQGLEERRNRALAEIASDFAHERWAAGRNVMPELWRLVVPFMNDQYLADLRQVLSSTDSLEQEGGALALYQSDFAPAKALLADFPDLLTQVESGEITWEKIGIEFQNSRV</sequence>
<dbReference type="AlphaFoldDB" id="A0A0P7XJA4"/>
<dbReference type="OrthoDB" id="325673at2"/>
<dbReference type="Proteomes" id="UP000050421">
    <property type="component" value="Unassembled WGS sequence"/>
</dbReference>
<name>A0A0P7XJA4_9BACT</name>
<comment type="caution">
    <text evidence="1">The sequence shown here is derived from an EMBL/GenBank/DDBJ whole genome shotgun (WGS) entry which is preliminary data.</text>
</comment>
<dbReference type="eggNOG" id="ENOG502Z98N">
    <property type="taxonomic scope" value="Bacteria"/>
</dbReference>
<dbReference type="NCBIfam" id="NF035938">
    <property type="entry name" value="EboA_domain"/>
    <property type="match status" value="1"/>
</dbReference>
<evidence type="ECO:0000313" key="1">
    <source>
        <dbReference type="EMBL" id="KPQ16500.1"/>
    </source>
</evidence>
<accession>A0A0P7XJA4</accession>
<dbReference type="EMBL" id="LJXT01000039">
    <property type="protein sequence ID" value="KPQ16500.1"/>
    <property type="molecule type" value="Genomic_DNA"/>
</dbReference>
<dbReference type="PATRIC" id="fig|1305737.6.peg.2216"/>
<gene>
    <name evidence="1" type="ORF">HLUCCX10_07700</name>
</gene>